<evidence type="ECO:0000256" key="8">
    <source>
        <dbReference type="ARBA" id="ARBA00022786"/>
    </source>
</evidence>
<evidence type="ECO:0000256" key="7">
    <source>
        <dbReference type="ARBA" id="ARBA00022771"/>
    </source>
</evidence>
<dbReference type="SUPFAM" id="SSF49599">
    <property type="entry name" value="TRAF domain-like"/>
    <property type="match status" value="1"/>
</dbReference>
<dbReference type="GO" id="GO:0005737">
    <property type="term" value="C:cytoplasm"/>
    <property type="evidence" value="ECO:0007669"/>
    <property type="project" value="TreeGrafter"/>
</dbReference>
<dbReference type="OrthoDB" id="6677380at2759"/>
<dbReference type="GO" id="GO:0043161">
    <property type="term" value="P:proteasome-mediated ubiquitin-dependent protein catabolic process"/>
    <property type="evidence" value="ECO:0007669"/>
    <property type="project" value="TreeGrafter"/>
</dbReference>
<evidence type="ECO:0000313" key="14">
    <source>
        <dbReference type="Proteomes" id="UP000801492"/>
    </source>
</evidence>
<dbReference type="PANTHER" id="PTHR45877:SF2">
    <property type="entry name" value="E3 UBIQUITIN-PROTEIN LIGASE SINA-RELATED"/>
    <property type="match status" value="1"/>
</dbReference>
<dbReference type="GO" id="GO:0061630">
    <property type="term" value="F:ubiquitin protein ligase activity"/>
    <property type="evidence" value="ECO:0007669"/>
    <property type="project" value="UniProtKB-EC"/>
</dbReference>
<dbReference type="InterPro" id="IPR001841">
    <property type="entry name" value="Znf_RING"/>
</dbReference>
<comment type="caution">
    <text evidence="13">The sequence shown here is derived from an EMBL/GenBank/DDBJ whole genome shotgun (WGS) entry which is preliminary data.</text>
</comment>
<feature type="domain" description="SIAH-type" evidence="12">
    <location>
        <begin position="1"/>
        <end position="47"/>
    </location>
</feature>
<dbReference type="Proteomes" id="UP000801492">
    <property type="component" value="Unassembled WGS sequence"/>
</dbReference>
<dbReference type="GO" id="GO:0008270">
    <property type="term" value="F:zinc ion binding"/>
    <property type="evidence" value="ECO:0007669"/>
    <property type="project" value="UniProtKB-KW"/>
</dbReference>
<dbReference type="InterPro" id="IPR004162">
    <property type="entry name" value="SINA-like_animal"/>
</dbReference>
<keyword evidence="14" id="KW-1185">Reference proteome</keyword>
<feature type="domain" description="RING-type" evidence="11">
    <location>
        <begin position="184"/>
        <end position="219"/>
    </location>
</feature>
<evidence type="ECO:0000256" key="2">
    <source>
        <dbReference type="ARBA" id="ARBA00004906"/>
    </source>
</evidence>
<gene>
    <name evidence="13" type="ORF">ILUMI_23454</name>
</gene>
<dbReference type="InterPro" id="IPR013083">
    <property type="entry name" value="Znf_RING/FYVE/PHD"/>
</dbReference>
<keyword evidence="6" id="KW-0479">Metal-binding</keyword>
<evidence type="ECO:0000313" key="13">
    <source>
        <dbReference type="EMBL" id="KAF2882721.1"/>
    </source>
</evidence>
<evidence type="ECO:0000256" key="1">
    <source>
        <dbReference type="ARBA" id="ARBA00000900"/>
    </source>
</evidence>
<organism evidence="13 14">
    <name type="scientific">Ignelater luminosus</name>
    <name type="common">Cucubano</name>
    <name type="synonym">Pyrophorus luminosus</name>
    <dbReference type="NCBI Taxonomy" id="2038154"/>
    <lineage>
        <taxon>Eukaryota</taxon>
        <taxon>Metazoa</taxon>
        <taxon>Ecdysozoa</taxon>
        <taxon>Arthropoda</taxon>
        <taxon>Hexapoda</taxon>
        <taxon>Insecta</taxon>
        <taxon>Pterygota</taxon>
        <taxon>Neoptera</taxon>
        <taxon>Endopterygota</taxon>
        <taxon>Coleoptera</taxon>
        <taxon>Polyphaga</taxon>
        <taxon>Elateriformia</taxon>
        <taxon>Elateroidea</taxon>
        <taxon>Elateridae</taxon>
        <taxon>Agrypninae</taxon>
        <taxon>Pyrophorini</taxon>
        <taxon>Ignelater</taxon>
    </lineage>
</organism>
<protein>
    <recommendedName>
        <fullName evidence="4">RING-type E3 ubiquitin transferase</fullName>
        <ecNumber evidence="4">2.3.2.27</ecNumber>
    </recommendedName>
</protein>
<dbReference type="EC" id="2.3.2.27" evidence="4"/>
<comment type="similarity">
    <text evidence="3">Belongs to the SINA (Seven in absentia) family.</text>
</comment>
<keyword evidence="7 10" id="KW-0863">Zinc-finger</keyword>
<dbReference type="InterPro" id="IPR013010">
    <property type="entry name" value="Znf_SIAH"/>
</dbReference>
<dbReference type="EMBL" id="VTPC01090590">
    <property type="protein sequence ID" value="KAF2882721.1"/>
    <property type="molecule type" value="Genomic_DNA"/>
</dbReference>
<dbReference type="UniPathway" id="UPA00143"/>
<evidence type="ECO:0000256" key="4">
    <source>
        <dbReference type="ARBA" id="ARBA00012483"/>
    </source>
</evidence>
<dbReference type="PROSITE" id="PS51081">
    <property type="entry name" value="ZF_SIAH"/>
    <property type="match status" value="1"/>
</dbReference>
<name>A0A8K0G1L9_IGNLU</name>
<evidence type="ECO:0000256" key="6">
    <source>
        <dbReference type="ARBA" id="ARBA00022723"/>
    </source>
</evidence>
<keyword evidence="9" id="KW-0862">Zinc</keyword>
<keyword evidence="8" id="KW-0833">Ubl conjugation pathway</keyword>
<dbReference type="GO" id="GO:0031624">
    <property type="term" value="F:ubiquitin conjugating enzyme binding"/>
    <property type="evidence" value="ECO:0007669"/>
    <property type="project" value="TreeGrafter"/>
</dbReference>
<sequence length="418" mass="48172">MIKWGSVGNHERNCNKKPYPCPTAPLGVCSWHGNITDIRQHFEQKHSGEIMHRNIIGIRLHKSVEVCKLIKTNNEYYILHIYFNTVQNVLKFNIMQLKDAKSFCAQNYQLTLHAHDFSKCITVSTAKCEPYTLVDHNSIEGRNVIESSVLKFLTNNNPLVLCEINFDAEEKKKVNGEMMKLIECPLCNDCMSSPIYQCQTGHSFCKTCISKLNDCPLCHRVLTQTRNYVLEDVINQFLHINDVVGYSSACTNINIPESRCDLYKCPLKNLKNCMWNGDFRDLVEHCKNNHGGYIDGANSEFLYTLTVDSSERFRLLYFNGSLFRFCRKYENEEFSVNIQLVGPGKQSGDYYYGCSLVDANMVNNRKQNNHAAFNDVYLVLNEDENSFDHCFKISSSFLKSFKDINSLCCRVIIYEVNQ</sequence>
<dbReference type="GO" id="GO:0016567">
    <property type="term" value="P:protein ubiquitination"/>
    <property type="evidence" value="ECO:0007669"/>
    <property type="project" value="UniProtKB-UniPathway"/>
</dbReference>
<evidence type="ECO:0000256" key="5">
    <source>
        <dbReference type="ARBA" id="ARBA00022679"/>
    </source>
</evidence>
<dbReference type="AlphaFoldDB" id="A0A8K0G1L9"/>
<dbReference type="InterPro" id="IPR049548">
    <property type="entry name" value="Sina-like_RING"/>
</dbReference>
<evidence type="ECO:0000256" key="10">
    <source>
        <dbReference type="PROSITE-ProRule" id="PRU00455"/>
    </source>
</evidence>
<evidence type="ECO:0000256" key="9">
    <source>
        <dbReference type="ARBA" id="ARBA00022833"/>
    </source>
</evidence>
<dbReference type="Gene3D" id="3.30.40.10">
    <property type="entry name" value="Zinc/RING finger domain, C3HC4 (zinc finger)"/>
    <property type="match status" value="2"/>
</dbReference>
<keyword evidence="5" id="KW-0808">Transferase</keyword>
<proteinExistence type="inferred from homology"/>
<dbReference type="Pfam" id="PF21362">
    <property type="entry name" value="Sina_RING"/>
    <property type="match status" value="1"/>
</dbReference>
<comment type="pathway">
    <text evidence="2">Protein modification; protein ubiquitination.</text>
</comment>
<evidence type="ECO:0000259" key="11">
    <source>
        <dbReference type="PROSITE" id="PS50089"/>
    </source>
</evidence>
<dbReference type="PROSITE" id="PS50089">
    <property type="entry name" value="ZF_RING_2"/>
    <property type="match status" value="1"/>
</dbReference>
<reference evidence="13" key="1">
    <citation type="submission" date="2019-08" db="EMBL/GenBank/DDBJ databases">
        <title>The genome of the North American firefly Photinus pyralis.</title>
        <authorList>
            <consortium name="Photinus pyralis genome working group"/>
            <person name="Fallon T.R."/>
            <person name="Sander Lower S.E."/>
            <person name="Weng J.-K."/>
        </authorList>
    </citation>
    <scope>NUCLEOTIDE SEQUENCE</scope>
    <source>
        <strain evidence="13">TRF0915ILg1</strain>
        <tissue evidence="13">Whole body</tissue>
    </source>
</reference>
<evidence type="ECO:0000256" key="3">
    <source>
        <dbReference type="ARBA" id="ARBA00009119"/>
    </source>
</evidence>
<comment type="catalytic activity">
    <reaction evidence="1">
        <text>S-ubiquitinyl-[E2 ubiquitin-conjugating enzyme]-L-cysteine + [acceptor protein]-L-lysine = [E2 ubiquitin-conjugating enzyme]-L-cysteine + N(6)-ubiquitinyl-[acceptor protein]-L-lysine.</text>
        <dbReference type="EC" id="2.3.2.27"/>
    </reaction>
</comment>
<dbReference type="SUPFAM" id="SSF57850">
    <property type="entry name" value="RING/U-box"/>
    <property type="match status" value="1"/>
</dbReference>
<evidence type="ECO:0000259" key="12">
    <source>
        <dbReference type="PROSITE" id="PS51081"/>
    </source>
</evidence>
<accession>A0A8K0G1L9</accession>
<dbReference type="PANTHER" id="PTHR45877">
    <property type="entry name" value="E3 UBIQUITIN-PROTEIN LIGASE SIAH2"/>
    <property type="match status" value="1"/>
</dbReference>